<dbReference type="InterPro" id="IPR036271">
    <property type="entry name" value="Tet_transcr_reg_TetR-rel_C_sf"/>
</dbReference>
<dbReference type="PRINTS" id="PR00455">
    <property type="entry name" value="HTHTETR"/>
</dbReference>
<evidence type="ECO:0000313" key="6">
    <source>
        <dbReference type="Proteomes" id="UP001501195"/>
    </source>
</evidence>
<sequence length="253" mass="26814">MDAAVEPARAPAPSPGPPPGTTPRPDRRSTRWAEHRRTRREELVEATLRAITRHGAGVGMDEIAATAGTSKTALYRHFADKEALYLAVAARVNRLIVRELKAAVARADTPQEALGGIIGTYLRLVEHDPEVYRFVTAHPFLDREVGSDPVGGLTTAIGDEVSRTLTAQLRAVGAGSSAADAVAHGLVGMIRAAADRWIAAPDRLPAAAMTTHLTALAWGGLTAVLPTDPHSSAPRSSTPQATDQHTATPEEER</sequence>
<name>A0ABP9HJW9_9ACTN</name>
<dbReference type="InterPro" id="IPR001647">
    <property type="entry name" value="HTH_TetR"/>
</dbReference>
<dbReference type="Proteomes" id="UP001501195">
    <property type="component" value="Unassembled WGS sequence"/>
</dbReference>
<dbReference type="InterPro" id="IPR045823">
    <property type="entry name" value="TetR_C_32"/>
</dbReference>
<keyword evidence="6" id="KW-1185">Reference proteome</keyword>
<feature type="domain" description="HTH tetR-type" evidence="4">
    <location>
        <begin position="37"/>
        <end position="96"/>
    </location>
</feature>
<evidence type="ECO:0000256" key="2">
    <source>
        <dbReference type="PROSITE-ProRule" id="PRU00335"/>
    </source>
</evidence>
<evidence type="ECO:0000256" key="3">
    <source>
        <dbReference type="SAM" id="MobiDB-lite"/>
    </source>
</evidence>
<evidence type="ECO:0000259" key="4">
    <source>
        <dbReference type="PROSITE" id="PS50977"/>
    </source>
</evidence>
<gene>
    <name evidence="5" type="ORF">GCM10023225_12510</name>
</gene>
<dbReference type="RefSeq" id="WP_345711552.1">
    <property type="nucleotide sequence ID" value="NZ_BAABIL010000164.1"/>
</dbReference>
<feature type="DNA-binding region" description="H-T-H motif" evidence="2">
    <location>
        <begin position="59"/>
        <end position="78"/>
    </location>
</feature>
<feature type="compositionally biased region" description="Polar residues" evidence="3">
    <location>
        <begin position="229"/>
        <end position="247"/>
    </location>
</feature>
<feature type="region of interest" description="Disordered" evidence="3">
    <location>
        <begin position="1"/>
        <end position="39"/>
    </location>
</feature>
<feature type="region of interest" description="Disordered" evidence="3">
    <location>
        <begin position="227"/>
        <end position="253"/>
    </location>
</feature>
<feature type="compositionally biased region" description="Basic and acidic residues" evidence="3">
    <location>
        <begin position="24"/>
        <end position="39"/>
    </location>
</feature>
<dbReference type="InterPro" id="IPR050109">
    <property type="entry name" value="HTH-type_TetR-like_transc_reg"/>
</dbReference>
<dbReference type="Pfam" id="PF19344">
    <property type="entry name" value="TetR_C_32"/>
    <property type="match status" value="1"/>
</dbReference>
<organism evidence="5 6">
    <name type="scientific">Kineococcus glutinatus</name>
    <dbReference type="NCBI Taxonomy" id="1070872"/>
    <lineage>
        <taxon>Bacteria</taxon>
        <taxon>Bacillati</taxon>
        <taxon>Actinomycetota</taxon>
        <taxon>Actinomycetes</taxon>
        <taxon>Kineosporiales</taxon>
        <taxon>Kineosporiaceae</taxon>
        <taxon>Kineococcus</taxon>
    </lineage>
</organism>
<proteinExistence type="predicted"/>
<dbReference type="InterPro" id="IPR009057">
    <property type="entry name" value="Homeodomain-like_sf"/>
</dbReference>
<dbReference type="SUPFAM" id="SSF48498">
    <property type="entry name" value="Tetracyclin repressor-like, C-terminal domain"/>
    <property type="match status" value="1"/>
</dbReference>
<dbReference type="PANTHER" id="PTHR30055:SF160">
    <property type="entry name" value="TRANSCRIPTIONAL REGULATORY PROTEIN (PROBABLY ASNC-FAMILY)-RELATED"/>
    <property type="match status" value="1"/>
</dbReference>
<dbReference type="SUPFAM" id="SSF46689">
    <property type="entry name" value="Homeodomain-like"/>
    <property type="match status" value="1"/>
</dbReference>
<evidence type="ECO:0000256" key="1">
    <source>
        <dbReference type="ARBA" id="ARBA00023125"/>
    </source>
</evidence>
<reference evidence="6" key="1">
    <citation type="journal article" date="2019" name="Int. J. Syst. Evol. Microbiol.">
        <title>The Global Catalogue of Microorganisms (GCM) 10K type strain sequencing project: providing services to taxonomists for standard genome sequencing and annotation.</title>
        <authorList>
            <consortium name="The Broad Institute Genomics Platform"/>
            <consortium name="The Broad Institute Genome Sequencing Center for Infectious Disease"/>
            <person name="Wu L."/>
            <person name="Ma J."/>
        </authorList>
    </citation>
    <scope>NUCLEOTIDE SEQUENCE [LARGE SCALE GENOMIC DNA]</scope>
    <source>
        <strain evidence="6">JCM 18126</strain>
    </source>
</reference>
<accession>A0ABP9HJW9</accession>
<dbReference type="Pfam" id="PF00440">
    <property type="entry name" value="TetR_N"/>
    <property type="match status" value="1"/>
</dbReference>
<feature type="compositionally biased region" description="Pro residues" evidence="3">
    <location>
        <begin position="10"/>
        <end position="22"/>
    </location>
</feature>
<dbReference type="Gene3D" id="1.10.357.10">
    <property type="entry name" value="Tetracycline Repressor, domain 2"/>
    <property type="match status" value="1"/>
</dbReference>
<comment type="caution">
    <text evidence="5">The sequence shown here is derived from an EMBL/GenBank/DDBJ whole genome shotgun (WGS) entry which is preliminary data.</text>
</comment>
<dbReference type="PANTHER" id="PTHR30055">
    <property type="entry name" value="HTH-TYPE TRANSCRIPTIONAL REGULATOR RUTR"/>
    <property type="match status" value="1"/>
</dbReference>
<dbReference type="EMBL" id="BAABIL010000164">
    <property type="protein sequence ID" value="GAA4972445.1"/>
    <property type="molecule type" value="Genomic_DNA"/>
</dbReference>
<dbReference type="PROSITE" id="PS50977">
    <property type="entry name" value="HTH_TETR_2"/>
    <property type="match status" value="1"/>
</dbReference>
<protein>
    <submittedName>
        <fullName evidence="5">TetR/AcrR family transcriptional regulator</fullName>
    </submittedName>
</protein>
<evidence type="ECO:0000313" key="5">
    <source>
        <dbReference type="EMBL" id="GAA4972445.1"/>
    </source>
</evidence>
<keyword evidence="1 2" id="KW-0238">DNA-binding</keyword>